<proteinExistence type="predicted"/>
<comment type="caution">
    <text evidence="1">The sequence shown here is derived from an EMBL/GenBank/DDBJ whole genome shotgun (WGS) entry which is preliminary data.</text>
</comment>
<reference evidence="1" key="1">
    <citation type="journal article" date="2022" name="Plant J.">
        <title>Strategies of tolerance reflected in two North American maple genomes.</title>
        <authorList>
            <person name="McEvoy S.L."/>
            <person name="Sezen U.U."/>
            <person name="Trouern-Trend A."/>
            <person name="McMahon S.M."/>
            <person name="Schaberg P.G."/>
            <person name="Yang J."/>
            <person name="Wegrzyn J.L."/>
            <person name="Swenson N.G."/>
        </authorList>
    </citation>
    <scope>NUCLEOTIDE SEQUENCE</scope>
    <source>
        <strain evidence="1">91603</strain>
    </source>
</reference>
<protein>
    <recommendedName>
        <fullName evidence="3">GAG-pre-integrase domain-containing protein</fullName>
    </recommendedName>
</protein>
<keyword evidence="2" id="KW-1185">Reference proteome</keyword>
<dbReference type="AlphaFoldDB" id="A0AAD5NPS2"/>
<dbReference type="EMBL" id="JAJSOW010000103">
    <property type="protein sequence ID" value="KAI9173946.1"/>
    <property type="molecule type" value="Genomic_DNA"/>
</dbReference>
<evidence type="ECO:0000313" key="1">
    <source>
        <dbReference type="EMBL" id="KAI9173946.1"/>
    </source>
</evidence>
<reference evidence="1" key="2">
    <citation type="submission" date="2023-02" db="EMBL/GenBank/DDBJ databases">
        <authorList>
            <person name="Swenson N.G."/>
            <person name="Wegrzyn J.L."/>
            <person name="Mcevoy S.L."/>
        </authorList>
    </citation>
    <scope>NUCLEOTIDE SEQUENCE</scope>
    <source>
        <strain evidence="1">91603</strain>
        <tissue evidence="1">Leaf</tissue>
    </source>
</reference>
<name>A0AAD5NPS2_ACENE</name>
<organism evidence="1 2">
    <name type="scientific">Acer negundo</name>
    <name type="common">Box elder</name>
    <dbReference type="NCBI Taxonomy" id="4023"/>
    <lineage>
        <taxon>Eukaryota</taxon>
        <taxon>Viridiplantae</taxon>
        <taxon>Streptophyta</taxon>
        <taxon>Embryophyta</taxon>
        <taxon>Tracheophyta</taxon>
        <taxon>Spermatophyta</taxon>
        <taxon>Magnoliopsida</taxon>
        <taxon>eudicotyledons</taxon>
        <taxon>Gunneridae</taxon>
        <taxon>Pentapetalae</taxon>
        <taxon>rosids</taxon>
        <taxon>malvids</taxon>
        <taxon>Sapindales</taxon>
        <taxon>Sapindaceae</taxon>
        <taxon>Hippocastanoideae</taxon>
        <taxon>Acereae</taxon>
        <taxon>Acer</taxon>
    </lineage>
</organism>
<evidence type="ECO:0000313" key="2">
    <source>
        <dbReference type="Proteomes" id="UP001064489"/>
    </source>
</evidence>
<dbReference type="Proteomes" id="UP001064489">
    <property type="component" value="Chromosome 8"/>
</dbReference>
<accession>A0AAD5NPS2</accession>
<sequence length="166" mass="19055">MIDLALRVEEPPALTKSSTTQEKDIYDRWERSNRLSLMLVKSHICKSIRGSIPECPKVTDFMKAIEEQFVSSDKALANTLMKKLSDPTYEQYYFVMHGDVGVKRNIINENSSTLWHRRLVHISIDRIKRARALASHDAQSRLHWTRSLRVPSPILSPLHDSSVSSP</sequence>
<gene>
    <name evidence="1" type="ORF">LWI28_009158</name>
</gene>
<evidence type="ECO:0008006" key="3">
    <source>
        <dbReference type="Google" id="ProtNLM"/>
    </source>
</evidence>